<dbReference type="PANTHER" id="PTHR30469">
    <property type="entry name" value="MULTIDRUG RESISTANCE PROTEIN MDTA"/>
    <property type="match status" value="1"/>
</dbReference>
<evidence type="ECO:0000313" key="4">
    <source>
        <dbReference type="EMBL" id="NMM40405.1"/>
    </source>
</evidence>
<evidence type="ECO:0000259" key="3">
    <source>
        <dbReference type="Pfam" id="PF25954"/>
    </source>
</evidence>
<dbReference type="Gene3D" id="2.40.30.170">
    <property type="match status" value="1"/>
</dbReference>
<dbReference type="GO" id="GO:1990281">
    <property type="term" value="C:efflux pump complex"/>
    <property type="evidence" value="ECO:0007669"/>
    <property type="project" value="TreeGrafter"/>
</dbReference>
<keyword evidence="5" id="KW-1185">Reference proteome</keyword>
<dbReference type="Pfam" id="PF25876">
    <property type="entry name" value="HH_MFP_RND"/>
    <property type="match status" value="1"/>
</dbReference>
<dbReference type="PANTHER" id="PTHR30469:SF11">
    <property type="entry name" value="BLL4320 PROTEIN"/>
    <property type="match status" value="1"/>
</dbReference>
<comment type="caution">
    <text evidence="4">The sequence shown here is derived from an EMBL/GenBank/DDBJ whole genome shotgun (WGS) entry which is preliminary data.</text>
</comment>
<dbReference type="Proteomes" id="UP000570493">
    <property type="component" value="Unassembled WGS sequence"/>
</dbReference>
<sequence length="329" mass="36100">MCDLCYSGAYQAHIDISGIIKASKTLTLINESPGRITKLHLQSGGITHNGDTLLEIEHEEEKAQLQIAKSRFELQNTTVDRYKSLHSSSKISTQQLDESIALLAQYKAEINLLTAKIAKKIITAPFTARIGIHDLQIGLFLPINTSLTQLVGIEEYMWVDFLLPQTYSELAINTTVELTLLNDKSTKITAKVVSVAPAMAKHSRQLKYRAKVAIANNKLNSNQLVQVKVPIGSKKAVVAIPYLSVIKDQLGNYVYLLNKDSQGKTYAKRSKVELGERIGDLVMITGGLKSGTLIASQGAFKLRDGLRAHLLNSDDTVAMEATLPTKVSL</sequence>
<dbReference type="InterPro" id="IPR058792">
    <property type="entry name" value="Beta-barrel_RND_2"/>
</dbReference>
<dbReference type="EMBL" id="JABBMT010000006">
    <property type="protein sequence ID" value="NMM40405.1"/>
    <property type="molecule type" value="Genomic_DNA"/>
</dbReference>
<dbReference type="Gene3D" id="1.10.287.470">
    <property type="entry name" value="Helix hairpin bin"/>
    <property type="match status" value="1"/>
</dbReference>
<dbReference type="Gene3D" id="2.40.50.100">
    <property type="match status" value="1"/>
</dbReference>
<protein>
    <submittedName>
        <fullName evidence="4">Efflux RND transporter periplasmic adaptor subunit</fullName>
    </submittedName>
</protein>
<dbReference type="GO" id="GO:0015562">
    <property type="term" value="F:efflux transmembrane transporter activity"/>
    <property type="evidence" value="ECO:0007669"/>
    <property type="project" value="TreeGrafter"/>
</dbReference>
<feature type="domain" description="CusB-like beta-barrel" evidence="3">
    <location>
        <begin position="157"/>
        <end position="229"/>
    </location>
</feature>
<dbReference type="Pfam" id="PF25954">
    <property type="entry name" value="Beta-barrel_RND_2"/>
    <property type="match status" value="1"/>
</dbReference>
<feature type="domain" description="Multidrug resistance protein MdtA-like alpha-helical hairpin" evidence="2">
    <location>
        <begin position="59"/>
        <end position="114"/>
    </location>
</feature>
<organism evidence="4 5">
    <name type="scientific">Pseudoalteromonas arctica</name>
    <dbReference type="NCBI Taxonomy" id="394751"/>
    <lineage>
        <taxon>Bacteria</taxon>
        <taxon>Pseudomonadati</taxon>
        <taxon>Pseudomonadota</taxon>
        <taxon>Gammaproteobacteria</taxon>
        <taxon>Alteromonadales</taxon>
        <taxon>Pseudoalteromonadaceae</taxon>
        <taxon>Pseudoalteromonas</taxon>
    </lineage>
</organism>
<dbReference type="InterPro" id="IPR058624">
    <property type="entry name" value="MdtA-like_HH"/>
</dbReference>
<dbReference type="AlphaFoldDB" id="A0A7Y0DRW2"/>
<name>A0A7Y0DRW2_9GAMM</name>
<evidence type="ECO:0000256" key="1">
    <source>
        <dbReference type="ARBA" id="ARBA00009477"/>
    </source>
</evidence>
<dbReference type="InterPro" id="IPR006143">
    <property type="entry name" value="RND_pump_MFP"/>
</dbReference>
<dbReference type="Gene3D" id="2.40.420.20">
    <property type="match status" value="1"/>
</dbReference>
<comment type="similarity">
    <text evidence="1">Belongs to the membrane fusion protein (MFP) (TC 8.A.1) family.</text>
</comment>
<reference evidence="4" key="1">
    <citation type="submission" date="2020-04" db="EMBL/GenBank/DDBJ databases">
        <title>Genome Sequencing for Pseudoaltermonas arctica.</title>
        <authorList>
            <person name="Elkins N.S."/>
        </authorList>
    </citation>
    <scope>NUCLEOTIDE SEQUENCE [LARGE SCALE GENOMIC DNA]</scope>
    <source>
        <strain evidence="4">NEC-BIFX-2020_0012</strain>
    </source>
</reference>
<proteinExistence type="inferred from homology"/>
<gene>
    <name evidence="4" type="ORF">HHO47_05970</name>
</gene>
<evidence type="ECO:0000313" key="5">
    <source>
        <dbReference type="Proteomes" id="UP000570493"/>
    </source>
</evidence>
<evidence type="ECO:0000259" key="2">
    <source>
        <dbReference type="Pfam" id="PF25876"/>
    </source>
</evidence>
<accession>A0A7Y0DRW2</accession>
<dbReference type="NCBIfam" id="TIGR01730">
    <property type="entry name" value="RND_mfp"/>
    <property type="match status" value="1"/>
</dbReference>
<dbReference type="SUPFAM" id="SSF111369">
    <property type="entry name" value="HlyD-like secretion proteins"/>
    <property type="match status" value="1"/>
</dbReference>